<dbReference type="SUPFAM" id="SSF143631">
    <property type="entry name" value="ApbE-like"/>
    <property type="match status" value="1"/>
</dbReference>
<dbReference type="Proteomes" id="UP000244081">
    <property type="component" value="Unassembled WGS sequence"/>
</dbReference>
<protein>
    <submittedName>
        <fullName evidence="1">Uncharacterized protein</fullName>
    </submittedName>
</protein>
<gene>
    <name evidence="1" type="ORF">C8N35_10868</name>
</gene>
<dbReference type="EMBL" id="QAYG01000008">
    <property type="protein sequence ID" value="PTW59033.1"/>
    <property type="molecule type" value="Genomic_DNA"/>
</dbReference>
<keyword evidence="2" id="KW-1185">Reference proteome</keyword>
<dbReference type="NCBIfam" id="NF003322">
    <property type="entry name" value="PRK04334.1-2"/>
    <property type="match status" value="1"/>
</dbReference>
<reference evidence="1 2" key="1">
    <citation type="submission" date="2018-04" db="EMBL/GenBank/DDBJ databases">
        <title>Genomic Encyclopedia of Archaeal and Bacterial Type Strains, Phase II (KMG-II): from individual species to whole genera.</title>
        <authorList>
            <person name="Goeker M."/>
        </authorList>
    </citation>
    <scope>NUCLEOTIDE SEQUENCE [LARGE SCALE GENOMIC DNA]</scope>
    <source>
        <strain evidence="1 2">DSM 23382</strain>
    </source>
</reference>
<accession>A0A2T5V5L2</accession>
<dbReference type="InterPro" id="IPR007183">
    <property type="entry name" value="UPF0280"/>
</dbReference>
<evidence type="ECO:0000313" key="2">
    <source>
        <dbReference type="Proteomes" id="UP000244081"/>
    </source>
</evidence>
<organism evidence="1 2">
    <name type="scientific">Breoghania corrubedonensis</name>
    <dbReference type="NCBI Taxonomy" id="665038"/>
    <lineage>
        <taxon>Bacteria</taxon>
        <taxon>Pseudomonadati</taxon>
        <taxon>Pseudomonadota</taxon>
        <taxon>Alphaproteobacteria</taxon>
        <taxon>Hyphomicrobiales</taxon>
        <taxon>Stappiaceae</taxon>
        <taxon>Breoghania</taxon>
    </lineage>
</organism>
<name>A0A2T5V5L2_9HYPH</name>
<comment type="caution">
    <text evidence="1">The sequence shown here is derived from an EMBL/GenBank/DDBJ whole genome shotgun (WGS) entry which is preliminary data.</text>
</comment>
<proteinExistence type="predicted"/>
<dbReference type="InterPro" id="IPR003374">
    <property type="entry name" value="ApbE-like_sf"/>
</dbReference>
<dbReference type="Gene3D" id="3.10.520.10">
    <property type="entry name" value="ApbE-like domains"/>
    <property type="match status" value="1"/>
</dbReference>
<dbReference type="RefSeq" id="WP_245926851.1">
    <property type="nucleotide sequence ID" value="NZ_QAYG01000008.1"/>
</dbReference>
<evidence type="ECO:0000313" key="1">
    <source>
        <dbReference type="EMBL" id="PTW59033.1"/>
    </source>
</evidence>
<dbReference type="PIRSF" id="PIRSF006421">
    <property type="entry name" value="UCP006421"/>
    <property type="match status" value="1"/>
</dbReference>
<sequence length="299" mass="31860">MMRKPAGFERPNARLLADGRRLHLSHGPIDLIIEADGAPAEVTRAYRQAREAFETILHDLVRELPLLRSGNANRPRGTVARRMHEATTPYRPEFITPMAAVAGSVADHVLANLIAGRVLSRAYVNNGGDIALRLNEGVFRVGICDDPVTGAAGGMILVRPDDEIGGVATSGWRGRSHSLGIADAVTVLAPNAAKADAAATMIANKVDLPGSLRIEREPARKLAPDSDLGTRLVTTGVENLTRAEIATALDNGETAATGYLERSLFKAAYLSLAGDRRTLSPASTITQNADHIREEPVCA</sequence>
<dbReference type="AlphaFoldDB" id="A0A2T5V5L2"/>